<reference evidence="1 2" key="1">
    <citation type="submission" date="2019-07" db="EMBL/GenBank/DDBJ databases">
        <title>Diversity of Bacteria from Kongsfjorden, Arctic.</title>
        <authorList>
            <person name="Yu Y."/>
        </authorList>
    </citation>
    <scope>NUCLEOTIDE SEQUENCE [LARGE SCALE GENOMIC DNA]</scope>
    <source>
        <strain evidence="1 2">SM1928</strain>
    </source>
</reference>
<evidence type="ECO:0000313" key="2">
    <source>
        <dbReference type="Proteomes" id="UP000316500"/>
    </source>
</evidence>
<proteinExistence type="predicted"/>
<dbReference type="EMBL" id="VNFK01000018">
    <property type="protein sequence ID" value="TVU59528.1"/>
    <property type="molecule type" value="Genomic_DNA"/>
</dbReference>
<sequence>MKFKRAAASYFLPEFSTTLSRVSVGAGVILTSLSFSALSATSFSPLMNSNGGFMTSAGGPAIASSGCTASRRYSKMTHPRSSLANVPTYYKDRLREAFRKLWSSTDRPDVRTLKAWDGHMFFFISRVIS</sequence>
<dbReference type="RefSeq" id="WP_144652674.1">
    <property type="nucleotide sequence ID" value="NZ_VNFK01000018.1"/>
</dbReference>
<evidence type="ECO:0000313" key="1">
    <source>
        <dbReference type="EMBL" id="TVU59528.1"/>
    </source>
</evidence>
<organism evidence="1 2">
    <name type="scientific">Paenarthrobacter nitroguajacolicus</name>
    <name type="common">Arthrobacter nitroguajacolicus</name>
    <dbReference type="NCBI Taxonomy" id="211146"/>
    <lineage>
        <taxon>Bacteria</taxon>
        <taxon>Bacillati</taxon>
        <taxon>Actinomycetota</taxon>
        <taxon>Actinomycetes</taxon>
        <taxon>Micrococcales</taxon>
        <taxon>Micrococcaceae</taxon>
        <taxon>Paenarthrobacter</taxon>
    </lineage>
</organism>
<comment type="caution">
    <text evidence="1">The sequence shown here is derived from an EMBL/GenBank/DDBJ whole genome shotgun (WGS) entry which is preliminary data.</text>
</comment>
<name>A0A558GRM5_PAENT</name>
<gene>
    <name evidence="1" type="ORF">FQP90_19220</name>
</gene>
<protein>
    <submittedName>
        <fullName evidence="1">Uncharacterized protein</fullName>
    </submittedName>
</protein>
<dbReference type="AlphaFoldDB" id="A0A558GRM5"/>
<dbReference type="Proteomes" id="UP000316500">
    <property type="component" value="Unassembled WGS sequence"/>
</dbReference>
<accession>A0A558GRM5</accession>